<comment type="caution">
    <text evidence="2">The sequence shown here is derived from an EMBL/GenBank/DDBJ whole genome shotgun (WGS) entry which is preliminary data.</text>
</comment>
<evidence type="ECO:0000259" key="1">
    <source>
        <dbReference type="PROSITE" id="PS51747"/>
    </source>
</evidence>
<dbReference type="Proteomes" id="UP000823616">
    <property type="component" value="Unassembled WGS sequence"/>
</dbReference>
<dbReference type="PROSITE" id="PS51747">
    <property type="entry name" value="CYT_DCMP_DEAMINASES_2"/>
    <property type="match status" value="1"/>
</dbReference>
<reference evidence="2" key="2">
    <citation type="journal article" date="2021" name="PeerJ">
        <title>Extensive microbial diversity within the chicken gut microbiome revealed by metagenomics and culture.</title>
        <authorList>
            <person name="Gilroy R."/>
            <person name="Ravi A."/>
            <person name="Getino M."/>
            <person name="Pursley I."/>
            <person name="Horton D.L."/>
            <person name="Alikhan N.F."/>
            <person name="Baker D."/>
            <person name="Gharbi K."/>
            <person name="Hall N."/>
            <person name="Watson M."/>
            <person name="Adriaenssens E.M."/>
            <person name="Foster-Nyarko E."/>
            <person name="Jarju S."/>
            <person name="Secka A."/>
            <person name="Antonio M."/>
            <person name="Oren A."/>
            <person name="Chaudhuri R.R."/>
            <person name="La Ragione R."/>
            <person name="Hildebrand F."/>
            <person name="Pallen M.J."/>
        </authorList>
    </citation>
    <scope>NUCLEOTIDE SEQUENCE</scope>
    <source>
        <strain evidence="2">B3-4054</strain>
    </source>
</reference>
<dbReference type="InterPro" id="IPR016193">
    <property type="entry name" value="Cytidine_deaminase-like"/>
</dbReference>
<accession>A0A9D9EM35</accession>
<gene>
    <name evidence="2" type="ORF">IAA96_04470</name>
</gene>
<name>A0A9D9EM35_9SPIR</name>
<proteinExistence type="predicted"/>
<feature type="non-terminal residue" evidence="2">
    <location>
        <position position="63"/>
    </location>
</feature>
<evidence type="ECO:0000313" key="3">
    <source>
        <dbReference type="Proteomes" id="UP000823616"/>
    </source>
</evidence>
<reference evidence="2" key="1">
    <citation type="submission" date="2020-10" db="EMBL/GenBank/DDBJ databases">
        <authorList>
            <person name="Gilroy R."/>
        </authorList>
    </citation>
    <scope>NUCLEOTIDE SEQUENCE</scope>
    <source>
        <strain evidence="2">B3-4054</strain>
    </source>
</reference>
<dbReference type="Pfam" id="PF00383">
    <property type="entry name" value="dCMP_cyt_deam_1"/>
    <property type="match status" value="1"/>
</dbReference>
<evidence type="ECO:0000313" key="2">
    <source>
        <dbReference type="EMBL" id="MBO8450342.1"/>
    </source>
</evidence>
<organism evidence="2 3">
    <name type="scientific">Candidatus Avitreponema avistercoris</name>
    <dbReference type="NCBI Taxonomy" id="2840705"/>
    <lineage>
        <taxon>Bacteria</taxon>
        <taxon>Pseudomonadati</taxon>
        <taxon>Spirochaetota</taxon>
        <taxon>Spirochaetia</taxon>
        <taxon>Spirochaetales</taxon>
        <taxon>Candidatus Avitreponema</taxon>
    </lineage>
</organism>
<dbReference type="AlphaFoldDB" id="A0A9D9EM35"/>
<sequence length="63" mass="6856">MTDAGYMRLALEEAWKGCGHVNPNPMVGCVIVKDGEIIGRGFHEAYGGLHAERNALRSCIRSP</sequence>
<protein>
    <submittedName>
        <fullName evidence="2">Riboflavin biosynthesis protein RibD</fullName>
    </submittedName>
</protein>
<dbReference type="GO" id="GO:0003824">
    <property type="term" value="F:catalytic activity"/>
    <property type="evidence" value="ECO:0007669"/>
    <property type="project" value="InterPro"/>
</dbReference>
<dbReference type="Gene3D" id="3.40.140.10">
    <property type="entry name" value="Cytidine Deaminase, domain 2"/>
    <property type="match status" value="1"/>
</dbReference>
<dbReference type="SUPFAM" id="SSF53927">
    <property type="entry name" value="Cytidine deaminase-like"/>
    <property type="match status" value="1"/>
</dbReference>
<dbReference type="InterPro" id="IPR002125">
    <property type="entry name" value="CMP_dCMP_dom"/>
</dbReference>
<feature type="domain" description="CMP/dCMP-type deaminase" evidence="1">
    <location>
        <begin position="1"/>
        <end position="63"/>
    </location>
</feature>
<dbReference type="EMBL" id="JADIMS010000072">
    <property type="protein sequence ID" value="MBO8450342.1"/>
    <property type="molecule type" value="Genomic_DNA"/>
</dbReference>